<feature type="chain" id="PRO_5004786835" description="Porin" evidence="1">
    <location>
        <begin position="19"/>
        <end position="352"/>
    </location>
</feature>
<gene>
    <name evidence="2" type="ORF">THERU_07055</name>
</gene>
<keyword evidence="1" id="KW-0732">Signal</keyword>
<reference evidence="2 3" key="1">
    <citation type="submission" date="2013-12" db="EMBL/GenBank/DDBJ databases">
        <authorList>
            <consortium name="DOE Joint Genome Institute"/>
            <person name="Eisen J."/>
            <person name="Huntemann M."/>
            <person name="Han J."/>
            <person name="Chen A."/>
            <person name="Kyrpides N."/>
            <person name="Mavromatis K."/>
            <person name="Markowitz V."/>
            <person name="Palaniappan K."/>
            <person name="Ivanova N."/>
            <person name="Schaumberg A."/>
            <person name="Pati A."/>
            <person name="Liolios K."/>
            <person name="Nordberg H.P."/>
            <person name="Cantor M.N."/>
            <person name="Hua S.X."/>
            <person name="Woyke T."/>
        </authorList>
    </citation>
    <scope>NUCLEOTIDE SEQUENCE [LARGE SCALE GENOMIC DNA]</scope>
    <source>
        <strain evidence="2 3">DSM 23557</strain>
    </source>
</reference>
<proteinExistence type="predicted"/>
<dbReference type="Proteomes" id="UP000018914">
    <property type="component" value="Chromosome"/>
</dbReference>
<dbReference type="EMBL" id="CP007028">
    <property type="protein sequence ID" value="AHE96467.1"/>
    <property type="molecule type" value="Genomic_DNA"/>
</dbReference>
<dbReference type="RefSeq" id="WP_025306540.1">
    <property type="nucleotide sequence ID" value="NZ_CP007028.1"/>
</dbReference>
<accession>W0DGT3</accession>
<name>W0DGT3_9AQUI</name>
<feature type="signal peptide" evidence="1">
    <location>
        <begin position="1"/>
        <end position="18"/>
    </location>
</feature>
<dbReference type="AlphaFoldDB" id="W0DGT3"/>
<dbReference type="HOGENOM" id="CLU_056889_0_0_0"/>
<dbReference type="InterPro" id="IPR023614">
    <property type="entry name" value="Porin_dom_sf"/>
</dbReference>
<evidence type="ECO:0000313" key="3">
    <source>
        <dbReference type="Proteomes" id="UP000018914"/>
    </source>
</evidence>
<dbReference type="SUPFAM" id="SSF56935">
    <property type="entry name" value="Porins"/>
    <property type="match status" value="1"/>
</dbReference>
<dbReference type="eggNOG" id="COG3203">
    <property type="taxonomic scope" value="Bacteria"/>
</dbReference>
<evidence type="ECO:0000256" key="1">
    <source>
        <dbReference type="SAM" id="SignalP"/>
    </source>
</evidence>
<keyword evidence="3" id="KW-1185">Reference proteome</keyword>
<dbReference type="STRING" id="75906.THERU_07055"/>
<organism evidence="3">
    <name type="scientific">Thermocrinis ruber</name>
    <dbReference type="NCBI Taxonomy" id="75906"/>
    <lineage>
        <taxon>Bacteria</taxon>
        <taxon>Pseudomonadati</taxon>
        <taxon>Aquificota</taxon>
        <taxon>Aquificia</taxon>
        <taxon>Aquificales</taxon>
        <taxon>Aquificaceae</taxon>
        <taxon>Thermocrinis</taxon>
    </lineage>
</organism>
<sequence length="352" mass="37914">MKKLALLSLFGSVALAQALELKLEPMGTINVSGALTVYTIHSNNKALNDNKNTRYDVGSTIISLSKSAEPFGFTLIGGAYATPVVGVALSKTSESTDLFSPIPVAYLEYSPMKGLSIQAGKLPTIIGYESAFTYQNNYIQRGLVWNMQPVINNGVRITYSTDLFFVKFGVNDGFYTLSTTDPKPALEASLGLTPIKDGSIALNVILPDKNSRPNDTADPSNKREINLVASYTLDKLSLGADLLYVEAPKSDKANVPEKAKASGVALHVSYDLKPFKLSGRIEYVKDNSDAGGLDLVGLGDGNKGLTFTVTPAYTHGPLFLRGELSYVKADKEFTVNGKKDQTRIGVEVGFMF</sequence>
<dbReference type="KEGG" id="trd:THERU_07055"/>
<dbReference type="Gene3D" id="2.40.160.10">
    <property type="entry name" value="Porin"/>
    <property type="match status" value="1"/>
</dbReference>
<evidence type="ECO:0008006" key="4">
    <source>
        <dbReference type="Google" id="ProtNLM"/>
    </source>
</evidence>
<dbReference type="InterPro" id="IPR011486">
    <property type="entry name" value="BBP2"/>
</dbReference>
<protein>
    <recommendedName>
        <fullName evidence="4">Porin</fullName>
    </recommendedName>
</protein>
<evidence type="ECO:0000313" key="2">
    <source>
        <dbReference type="EMBL" id="AHE96467.1"/>
    </source>
</evidence>
<dbReference type="Pfam" id="PF07642">
    <property type="entry name" value="BBP2"/>
    <property type="match status" value="1"/>
</dbReference>
<dbReference type="PATRIC" id="fig|75906.3.peg.1368"/>
<dbReference type="OrthoDB" id="11258at2"/>